<comment type="caution">
    <text evidence="12">The sequence shown here is derived from an EMBL/GenBank/DDBJ whole genome shotgun (WGS) entry which is preliminary data.</text>
</comment>
<evidence type="ECO:0000256" key="2">
    <source>
        <dbReference type="ARBA" id="ARBA00002280"/>
    </source>
</evidence>
<proteinExistence type="inferred from homology"/>
<gene>
    <name evidence="9 12" type="primary">pcp</name>
    <name evidence="12" type="ORF">GCM10009801_50580</name>
</gene>
<feature type="active site" evidence="9 10">
    <location>
        <position position="83"/>
    </location>
</feature>
<evidence type="ECO:0000256" key="10">
    <source>
        <dbReference type="PROSITE-ProRule" id="PRU10076"/>
    </source>
</evidence>
<keyword evidence="5 9" id="KW-0963">Cytoplasm</keyword>
<feature type="active site" evidence="9 11">
    <location>
        <position position="146"/>
    </location>
</feature>
<dbReference type="InterPro" id="IPR033694">
    <property type="entry name" value="PGPEP1_Cys_AS"/>
</dbReference>
<dbReference type="PROSITE" id="PS01333">
    <property type="entry name" value="PYRASE_GLU"/>
    <property type="match status" value="1"/>
</dbReference>
<evidence type="ECO:0000256" key="5">
    <source>
        <dbReference type="ARBA" id="ARBA00022490"/>
    </source>
</evidence>
<accession>A0ABN2WC52</accession>
<reference evidence="12 13" key="1">
    <citation type="journal article" date="2019" name="Int. J. Syst. Evol. Microbiol.">
        <title>The Global Catalogue of Microorganisms (GCM) 10K type strain sequencing project: providing services to taxonomists for standard genome sequencing and annotation.</title>
        <authorList>
            <consortium name="The Broad Institute Genomics Platform"/>
            <consortium name="The Broad Institute Genome Sequencing Center for Infectious Disease"/>
            <person name="Wu L."/>
            <person name="Ma J."/>
        </authorList>
    </citation>
    <scope>NUCLEOTIDE SEQUENCE [LARGE SCALE GENOMIC DNA]</scope>
    <source>
        <strain evidence="12 13">JCM 15478</strain>
    </source>
</reference>
<evidence type="ECO:0000256" key="6">
    <source>
        <dbReference type="ARBA" id="ARBA00022670"/>
    </source>
</evidence>
<feature type="active site" evidence="9">
    <location>
        <position position="170"/>
    </location>
</feature>
<keyword evidence="7 9" id="KW-0378">Hydrolase</keyword>
<dbReference type="Pfam" id="PF01470">
    <property type="entry name" value="Peptidase_C15"/>
    <property type="match status" value="1"/>
</dbReference>
<evidence type="ECO:0000256" key="8">
    <source>
        <dbReference type="ARBA" id="ARBA00022807"/>
    </source>
</evidence>
<dbReference type="InterPro" id="IPR000816">
    <property type="entry name" value="Peptidase_C15"/>
</dbReference>
<dbReference type="CDD" id="cd00501">
    <property type="entry name" value="Peptidase_C15"/>
    <property type="match status" value="1"/>
</dbReference>
<keyword evidence="8 9" id="KW-0788">Thiol protease</keyword>
<dbReference type="NCBIfam" id="TIGR00504">
    <property type="entry name" value="pyro_pdase"/>
    <property type="match status" value="1"/>
</dbReference>
<dbReference type="PANTHER" id="PTHR23402">
    <property type="entry name" value="PROTEASE FAMILY C15 PYROGLUTAMYL-PEPTIDASE I-RELATED"/>
    <property type="match status" value="1"/>
</dbReference>
<dbReference type="NCBIfam" id="NF009676">
    <property type="entry name" value="PRK13197.1"/>
    <property type="match status" value="1"/>
</dbReference>
<comment type="subunit">
    <text evidence="9">Homotetramer.</text>
</comment>
<evidence type="ECO:0000256" key="9">
    <source>
        <dbReference type="HAMAP-Rule" id="MF_00417"/>
    </source>
</evidence>
<sequence>MPDATKVLLTGFEPFEGYGDNPSWTAAERLAAEPPKGLEVSAVRLSCVYRRSLEELRTAVAEHRPSLVLALGQAGGRPDLTVERVAINVDDARIPDNAGQEPIDEPIVPDGPAAYFSTLPVKACVAASRAAGIPASVSQSAGTFVCNHVFYGLAHLLATEHPDVRGGFVHVPFAPHQVVERDRAGAASMSVRDMATGLAAMLEAAATTTTDIRETGGATH</sequence>
<dbReference type="InterPro" id="IPR016125">
    <property type="entry name" value="Peptidase_C15-like"/>
</dbReference>
<dbReference type="EMBL" id="BAAAPE010000013">
    <property type="protein sequence ID" value="GAA2087517.1"/>
    <property type="molecule type" value="Genomic_DNA"/>
</dbReference>
<evidence type="ECO:0000313" key="13">
    <source>
        <dbReference type="Proteomes" id="UP001500016"/>
    </source>
</evidence>
<keyword evidence="13" id="KW-1185">Reference proteome</keyword>
<evidence type="ECO:0000313" key="12">
    <source>
        <dbReference type="EMBL" id="GAA2087517.1"/>
    </source>
</evidence>
<dbReference type="InterPro" id="IPR033693">
    <property type="entry name" value="PGPEP1_Glu_AS"/>
</dbReference>
<protein>
    <recommendedName>
        <fullName evidence="9">Pyrrolidone-carboxylate peptidase</fullName>
        <ecNumber evidence="9">3.4.19.3</ecNumber>
    </recommendedName>
    <alternativeName>
        <fullName evidence="9">5-oxoprolyl-peptidase</fullName>
    </alternativeName>
    <alternativeName>
        <fullName evidence="9">Pyroglutamyl-peptidase I</fullName>
        <shortName evidence="9">PGP-I</shortName>
        <shortName evidence="9">Pyrase</shortName>
    </alternativeName>
</protein>
<evidence type="ECO:0000256" key="1">
    <source>
        <dbReference type="ARBA" id="ARBA00001770"/>
    </source>
</evidence>
<dbReference type="PANTHER" id="PTHR23402:SF1">
    <property type="entry name" value="PYROGLUTAMYL-PEPTIDASE I"/>
    <property type="match status" value="1"/>
</dbReference>
<evidence type="ECO:0000256" key="3">
    <source>
        <dbReference type="ARBA" id="ARBA00004496"/>
    </source>
</evidence>
<dbReference type="Gene3D" id="3.40.630.20">
    <property type="entry name" value="Peptidase C15, pyroglutamyl peptidase I-like"/>
    <property type="match status" value="1"/>
</dbReference>
<comment type="catalytic activity">
    <reaction evidence="1 9 10">
        <text>Release of an N-terminal pyroglutamyl group from a polypeptide, the second amino acid generally not being Pro.</text>
        <dbReference type="EC" id="3.4.19.3"/>
    </reaction>
</comment>
<evidence type="ECO:0000256" key="11">
    <source>
        <dbReference type="PROSITE-ProRule" id="PRU10077"/>
    </source>
</evidence>
<dbReference type="RefSeq" id="WP_344531575.1">
    <property type="nucleotide sequence ID" value="NZ_BAAAPE010000013.1"/>
</dbReference>
<organism evidence="12 13">
    <name type="scientific">Streptomyces albiaxialis</name>
    <dbReference type="NCBI Taxonomy" id="329523"/>
    <lineage>
        <taxon>Bacteria</taxon>
        <taxon>Bacillati</taxon>
        <taxon>Actinomycetota</taxon>
        <taxon>Actinomycetes</taxon>
        <taxon>Kitasatosporales</taxon>
        <taxon>Streptomycetaceae</taxon>
        <taxon>Streptomyces</taxon>
    </lineage>
</organism>
<dbReference type="EC" id="3.4.19.3" evidence="9"/>
<dbReference type="Proteomes" id="UP001500016">
    <property type="component" value="Unassembled WGS sequence"/>
</dbReference>
<comment type="subcellular location">
    <subcellularLocation>
        <location evidence="3 9">Cytoplasm</location>
    </subcellularLocation>
</comment>
<keyword evidence="6 9" id="KW-0645">Protease</keyword>
<evidence type="ECO:0000256" key="7">
    <source>
        <dbReference type="ARBA" id="ARBA00022801"/>
    </source>
</evidence>
<evidence type="ECO:0000256" key="4">
    <source>
        <dbReference type="ARBA" id="ARBA00006641"/>
    </source>
</evidence>
<comment type="function">
    <text evidence="2 9">Removes 5-oxoproline from various penultimate amino acid residues except L-proline.</text>
</comment>
<dbReference type="PIRSF" id="PIRSF015592">
    <property type="entry name" value="Prld-crbxl_pptds"/>
    <property type="match status" value="1"/>
</dbReference>
<dbReference type="PRINTS" id="PR00706">
    <property type="entry name" value="PYROGLUPTASE"/>
</dbReference>
<dbReference type="PROSITE" id="PS01334">
    <property type="entry name" value="PYRASE_CYS"/>
    <property type="match status" value="1"/>
</dbReference>
<dbReference type="InterPro" id="IPR029762">
    <property type="entry name" value="PGP-I_bact-type"/>
</dbReference>
<dbReference type="InterPro" id="IPR036440">
    <property type="entry name" value="Peptidase_C15-like_sf"/>
</dbReference>
<name>A0ABN2WC52_9ACTN</name>
<dbReference type="HAMAP" id="MF_00417">
    <property type="entry name" value="Pyrrolid_peptidase"/>
    <property type="match status" value="1"/>
</dbReference>
<dbReference type="SUPFAM" id="SSF53182">
    <property type="entry name" value="Pyrrolidone carboxyl peptidase (pyroglutamate aminopeptidase)"/>
    <property type="match status" value="1"/>
</dbReference>
<comment type="similarity">
    <text evidence="4 9">Belongs to the peptidase C15 family.</text>
</comment>